<accession>A0AAP4BPP0</accession>
<evidence type="ECO:0000256" key="1">
    <source>
        <dbReference type="SAM" id="Phobius"/>
    </source>
</evidence>
<sequence>MLDKQSLLLRKASITTVLSIVATVVWMMVANVGLRGGENAAVDSAAGMISQAVAVALFTMPLVVFAIVHLYVSEEQENGIWGVIRARNGKIGHLLAFRLSSALLFLVVWALGYVSTLGALVAFHYSAADAFDVIPMFFGLLISVISTVFTIASVHLRLGGLVPAATAALALSVVGVSLIGKTTLALAALPMGGIVSGNPFKDVDVTQPLLGYEPNPDSTFGLGLSLVAAILVALSLFGYLKNRLGKEK</sequence>
<feature type="transmembrane region" description="Helical" evidence="1">
    <location>
        <begin position="12"/>
        <end position="29"/>
    </location>
</feature>
<dbReference type="Proteomes" id="UP001224412">
    <property type="component" value="Unassembled WGS sequence"/>
</dbReference>
<feature type="transmembrane region" description="Helical" evidence="1">
    <location>
        <begin position="49"/>
        <end position="72"/>
    </location>
</feature>
<name>A0AAP4BPP0_9CORY</name>
<reference evidence="2" key="1">
    <citation type="submission" date="2023-05" db="EMBL/GenBank/DDBJ databases">
        <title>Metabolic capabilities are highly conserved among human nasal-associated Corynebacterium species in pangenomic analyses.</title>
        <authorList>
            <person name="Tran T.H."/>
            <person name="Roberts A.Q."/>
            <person name="Escapa I.F."/>
            <person name="Gao W."/>
            <person name="Conlan S."/>
            <person name="Kong H."/>
            <person name="Segre J.A."/>
            <person name="Kelly M.S."/>
            <person name="Lemon K.P."/>
        </authorList>
    </citation>
    <scope>NUCLEOTIDE SEQUENCE</scope>
    <source>
        <strain evidence="2">KPL2773</strain>
    </source>
</reference>
<dbReference type="EMBL" id="JASNVH010000007">
    <property type="protein sequence ID" value="MDK4307044.1"/>
    <property type="molecule type" value="Genomic_DNA"/>
</dbReference>
<feature type="transmembrane region" description="Helical" evidence="1">
    <location>
        <begin position="220"/>
        <end position="240"/>
    </location>
</feature>
<proteinExistence type="predicted"/>
<dbReference type="AlphaFoldDB" id="A0AAP4BPP0"/>
<evidence type="ECO:0000313" key="3">
    <source>
        <dbReference type="Proteomes" id="UP001224412"/>
    </source>
</evidence>
<dbReference type="RefSeq" id="WP_284589165.1">
    <property type="nucleotide sequence ID" value="NZ_JASNUC010000012.1"/>
</dbReference>
<gene>
    <name evidence="2" type="ORF">QPX42_05730</name>
</gene>
<comment type="caution">
    <text evidence="2">The sequence shown here is derived from an EMBL/GenBank/DDBJ whole genome shotgun (WGS) entry which is preliminary data.</text>
</comment>
<keyword evidence="1" id="KW-1133">Transmembrane helix</keyword>
<evidence type="ECO:0000313" key="2">
    <source>
        <dbReference type="EMBL" id="MDK4307044.1"/>
    </source>
</evidence>
<keyword evidence="1" id="KW-0812">Transmembrane</keyword>
<feature type="transmembrane region" description="Helical" evidence="1">
    <location>
        <begin position="93"/>
        <end position="114"/>
    </location>
</feature>
<protein>
    <submittedName>
        <fullName evidence="2">Uncharacterized protein</fullName>
    </submittedName>
</protein>
<feature type="transmembrane region" description="Helical" evidence="1">
    <location>
        <begin position="134"/>
        <end position="154"/>
    </location>
</feature>
<feature type="transmembrane region" description="Helical" evidence="1">
    <location>
        <begin position="161"/>
        <end position="180"/>
    </location>
</feature>
<organism evidence="2 3">
    <name type="scientific">Corynebacterium pseudodiphtheriticum</name>
    <dbReference type="NCBI Taxonomy" id="37637"/>
    <lineage>
        <taxon>Bacteria</taxon>
        <taxon>Bacillati</taxon>
        <taxon>Actinomycetota</taxon>
        <taxon>Actinomycetes</taxon>
        <taxon>Mycobacteriales</taxon>
        <taxon>Corynebacteriaceae</taxon>
        <taxon>Corynebacterium</taxon>
    </lineage>
</organism>
<keyword evidence="1" id="KW-0472">Membrane</keyword>